<sequence length="707" mass="80100">MEKSTTECTKAYTEETPSTTPAPKRPSHPRPGSRGVLLSIPFKSVSWSGYKSGGEAPGFCWDVSKMNLSPPKQTLGATENSPVRQKFGVKSLPEEHQALQLKVVVKGRTEVGTQCSFNYHINIHDCDSVASSKSINLRDEQGRKWGSEDVEKGRRAQKENNFKPLSKEELAEYAKDPFWSKIRWLLFILFWTLWAGMLVVSIIIIVLTPKCPTPKPKEWWQKAPIYEVYAKSFKDSDGDGLGDLKVISINYISNLPSLGVGSVWLSPVYKSPMDDNGYDIADFESIDPTFGSMEDFKELVAEMKKRGLKLIMDLVPNHSSDQHPWFQKSIEKDGEYTDYYVWRAGDSSTPPNNWLSVFGGSAWSFDERRGEWYLHQFKKSQPDLNLRNPLVIERLKEVMKFWLNLGVDGYRFDSVAHMFESEDFADEPANDASNSDDETAYNETSPRIMMTEAYTDDLNKYYGPNGTISHMPINFNLITAFKDKSTVSAKALHNAIIPYIAEVKEVNHTWPNFNLGNHDNPRVRSRFGPELIDGINMVVMLLPGTPITYYGEELGMEDLLEVQNDPRDPERSPMIWNDQENAGFTNGTPWLKITDNYKSLNAEVQMNDPLSHFSNYKVLAKLRMNDAVLLGSFDPVLEGDVFGYSRIKKGNPGLVVLVNFGEDNALVDLHERKFFPDYGTISIVSQKGSNLTQEENVYSPGNRVLFQ</sequence>
<evidence type="ECO:0000256" key="5">
    <source>
        <dbReference type="ARBA" id="ARBA00023295"/>
    </source>
</evidence>
<keyword evidence="4" id="KW-0325">Glycoprotein</keyword>
<comment type="similarity">
    <text evidence="2">Belongs to the glycosyl hydrolase 13 family.</text>
</comment>
<protein>
    <recommendedName>
        <fullName evidence="3">alpha-glucosidase</fullName>
        <ecNumber evidence="3">3.2.1.20</ecNumber>
    </recommendedName>
</protein>
<evidence type="ECO:0000259" key="6">
    <source>
        <dbReference type="SMART" id="SM00642"/>
    </source>
</evidence>
<dbReference type="SUPFAM" id="SSF51445">
    <property type="entry name" value="(Trans)glycosidases"/>
    <property type="match status" value="1"/>
</dbReference>
<dbReference type="PANTHER" id="PTHR10357">
    <property type="entry name" value="ALPHA-AMYLASE FAMILY MEMBER"/>
    <property type="match status" value="1"/>
</dbReference>
<dbReference type="Pfam" id="PF00128">
    <property type="entry name" value="Alpha-amylase"/>
    <property type="match status" value="1"/>
</dbReference>
<dbReference type="InterPro" id="IPR006047">
    <property type="entry name" value="GH13_cat_dom"/>
</dbReference>
<dbReference type="InterPro" id="IPR017853">
    <property type="entry name" value="GH"/>
</dbReference>
<reference evidence="7" key="1">
    <citation type="submission" date="2021-02" db="EMBL/GenBank/DDBJ databases">
        <authorList>
            <person name="Bekaert M."/>
        </authorList>
    </citation>
    <scope>NUCLEOTIDE SEQUENCE</scope>
    <source>
        <strain evidence="7">IoA-00</strain>
    </source>
</reference>
<evidence type="ECO:0000256" key="3">
    <source>
        <dbReference type="ARBA" id="ARBA00012741"/>
    </source>
</evidence>
<comment type="catalytic activity">
    <reaction evidence="1">
        <text>Hydrolysis of terminal, non-reducing (1-&gt;4)-linked alpha-D-glucose residues with release of alpha-D-glucose.</text>
        <dbReference type="EC" id="3.2.1.20"/>
    </reaction>
</comment>
<evidence type="ECO:0000256" key="1">
    <source>
        <dbReference type="ARBA" id="ARBA00001657"/>
    </source>
</evidence>
<keyword evidence="8" id="KW-1185">Reference proteome</keyword>
<dbReference type="SMART" id="SM00642">
    <property type="entry name" value="Aamy"/>
    <property type="match status" value="1"/>
</dbReference>
<dbReference type="PANTHER" id="PTHR10357:SF179">
    <property type="entry name" value="NEUTRAL AND BASIC AMINO ACID TRANSPORT PROTEIN RBAT"/>
    <property type="match status" value="1"/>
</dbReference>
<dbReference type="OrthoDB" id="1740265at2759"/>
<dbReference type="GO" id="GO:0004558">
    <property type="term" value="F:alpha-1,4-glucosidase activity"/>
    <property type="evidence" value="ECO:0007669"/>
    <property type="project" value="UniProtKB-EC"/>
</dbReference>
<evidence type="ECO:0000256" key="2">
    <source>
        <dbReference type="ARBA" id="ARBA00008061"/>
    </source>
</evidence>
<dbReference type="Pfam" id="PF16028">
    <property type="entry name" value="SLC3A2_N"/>
    <property type="match status" value="1"/>
</dbReference>
<gene>
    <name evidence="7" type="ORF">LSAA_14137</name>
</gene>
<dbReference type="AlphaFoldDB" id="A0A7R8D3D9"/>
<keyword evidence="5" id="KW-0326">Glycosidase</keyword>
<dbReference type="InterPro" id="IPR045857">
    <property type="entry name" value="O16G_dom_2"/>
</dbReference>
<feature type="domain" description="Glycosyl hydrolase family 13 catalytic" evidence="6">
    <location>
        <begin position="227"/>
        <end position="571"/>
    </location>
</feature>
<keyword evidence="5" id="KW-0378">Hydrolase</keyword>
<dbReference type="Proteomes" id="UP000675881">
    <property type="component" value="Chromosome 8"/>
</dbReference>
<accession>A0A7R8D3D9</accession>
<proteinExistence type="inferred from homology"/>
<dbReference type="EMBL" id="HG994587">
    <property type="protein sequence ID" value="CAF3012990.1"/>
    <property type="molecule type" value="Genomic_DNA"/>
</dbReference>
<evidence type="ECO:0000313" key="7">
    <source>
        <dbReference type="EMBL" id="CAF3012990.1"/>
    </source>
</evidence>
<evidence type="ECO:0000256" key="4">
    <source>
        <dbReference type="ARBA" id="ARBA00023180"/>
    </source>
</evidence>
<evidence type="ECO:0000313" key="8">
    <source>
        <dbReference type="Proteomes" id="UP000675881"/>
    </source>
</evidence>
<dbReference type="Gene3D" id="3.20.20.80">
    <property type="entry name" value="Glycosidases"/>
    <property type="match status" value="1"/>
</dbReference>
<dbReference type="EC" id="3.2.1.20" evidence="3"/>
<dbReference type="InterPro" id="IPR031984">
    <property type="entry name" value="SLC3A2_N"/>
</dbReference>
<name>A0A7R8D3D9_LEPSM</name>
<organism evidence="7 8">
    <name type="scientific">Lepeophtheirus salmonis</name>
    <name type="common">Salmon louse</name>
    <name type="synonym">Caligus salmonis</name>
    <dbReference type="NCBI Taxonomy" id="72036"/>
    <lineage>
        <taxon>Eukaryota</taxon>
        <taxon>Metazoa</taxon>
        <taxon>Ecdysozoa</taxon>
        <taxon>Arthropoda</taxon>
        <taxon>Crustacea</taxon>
        <taxon>Multicrustacea</taxon>
        <taxon>Hexanauplia</taxon>
        <taxon>Copepoda</taxon>
        <taxon>Siphonostomatoida</taxon>
        <taxon>Caligidae</taxon>
        <taxon>Lepeophtheirus</taxon>
    </lineage>
</organism>
<dbReference type="GO" id="GO:0005975">
    <property type="term" value="P:carbohydrate metabolic process"/>
    <property type="evidence" value="ECO:0007669"/>
    <property type="project" value="InterPro"/>
</dbReference>
<dbReference type="Gene3D" id="3.90.400.10">
    <property type="entry name" value="Oligo-1,6-glucosidase, Domain 2"/>
    <property type="match status" value="1"/>
</dbReference>
<dbReference type="FunFam" id="3.90.400.10:FF:000001">
    <property type="entry name" value="Maltase A3, isoform A"/>
    <property type="match status" value="1"/>
</dbReference>